<keyword evidence="11" id="KW-1185">Reference proteome</keyword>
<evidence type="ECO:0000259" key="9">
    <source>
        <dbReference type="PROSITE" id="PS50850"/>
    </source>
</evidence>
<feature type="transmembrane region" description="Helical" evidence="8">
    <location>
        <begin position="301"/>
        <end position="318"/>
    </location>
</feature>
<dbReference type="Proteomes" id="UP000245086">
    <property type="component" value="Unassembled WGS sequence"/>
</dbReference>
<feature type="transmembrane region" description="Helical" evidence="8">
    <location>
        <begin position="269"/>
        <end position="289"/>
    </location>
</feature>
<dbReference type="InterPro" id="IPR005829">
    <property type="entry name" value="Sugar_transporter_CS"/>
</dbReference>
<feature type="transmembrane region" description="Helical" evidence="8">
    <location>
        <begin position="182"/>
        <end position="202"/>
    </location>
</feature>
<dbReference type="AlphaFoldDB" id="A0A2P2EB89"/>
<keyword evidence="6 8" id="KW-1133">Transmembrane helix</keyword>
<evidence type="ECO:0000256" key="8">
    <source>
        <dbReference type="SAM" id="Phobius"/>
    </source>
</evidence>
<feature type="transmembrane region" description="Helical" evidence="8">
    <location>
        <begin position="243"/>
        <end position="263"/>
    </location>
</feature>
<feature type="transmembrane region" description="Helical" evidence="8">
    <location>
        <begin position="121"/>
        <end position="142"/>
    </location>
</feature>
<dbReference type="Gene3D" id="1.20.1250.20">
    <property type="entry name" value="MFS general substrate transporter like domains"/>
    <property type="match status" value="1"/>
</dbReference>
<dbReference type="InterPro" id="IPR001958">
    <property type="entry name" value="Tet-R_TetA/multi-R_MdtG-like"/>
</dbReference>
<dbReference type="PROSITE" id="PS50850">
    <property type="entry name" value="MFS"/>
    <property type="match status" value="1"/>
</dbReference>
<dbReference type="PRINTS" id="PR01035">
    <property type="entry name" value="TCRTETA"/>
</dbReference>
<dbReference type="SUPFAM" id="SSF103473">
    <property type="entry name" value="MFS general substrate transporter"/>
    <property type="match status" value="1"/>
</dbReference>
<comment type="caution">
    <text evidence="10">The sequence shown here is derived from an EMBL/GenBank/DDBJ whole genome shotgun (WGS) entry which is preliminary data.</text>
</comment>
<accession>A0A2P2EB89</accession>
<evidence type="ECO:0000256" key="3">
    <source>
        <dbReference type="ARBA" id="ARBA00007520"/>
    </source>
</evidence>
<evidence type="ECO:0000256" key="7">
    <source>
        <dbReference type="ARBA" id="ARBA00023136"/>
    </source>
</evidence>
<feature type="transmembrane region" description="Helical" evidence="8">
    <location>
        <begin position="26"/>
        <end position="47"/>
    </location>
</feature>
<dbReference type="Pfam" id="PF07690">
    <property type="entry name" value="MFS_1"/>
    <property type="match status" value="1"/>
</dbReference>
<keyword evidence="4" id="KW-0813">Transport</keyword>
<comment type="similarity">
    <text evidence="3">Belongs to the major facilitator superfamily. TCR/Tet family.</text>
</comment>
<feature type="transmembrane region" description="Helical" evidence="8">
    <location>
        <begin position="358"/>
        <end position="386"/>
    </location>
</feature>
<gene>
    <name evidence="10" type="primary">tetA_3</name>
    <name evidence="10" type="ORF">PbB2_02016</name>
</gene>
<feature type="transmembrane region" description="Helical" evidence="8">
    <location>
        <begin position="96"/>
        <end position="115"/>
    </location>
</feature>
<evidence type="ECO:0000256" key="4">
    <source>
        <dbReference type="ARBA" id="ARBA00022448"/>
    </source>
</evidence>
<dbReference type="EMBL" id="BFBR01000006">
    <property type="protein sequence ID" value="GBF58336.1"/>
    <property type="molecule type" value="Genomic_DNA"/>
</dbReference>
<dbReference type="CDD" id="cd17388">
    <property type="entry name" value="MFS_TetA"/>
    <property type="match status" value="1"/>
</dbReference>
<evidence type="ECO:0000313" key="11">
    <source>
        <dbReference type="Proteomes" id="UP000245086"/>
    </source>
</evidence>
<proteinExistence type="inferred from homology"/>
<dbReference type="PANTHER" id="PTHR23504:SF15">
    <property type="entry name" value="MAJOR FACILITATOR SUPERFAMILY (MFS) PROFILE DOMAIN-CONTAINING PROTEIN"/>
    <property type="match status" value="1"/>
</dbReference>
<keyword evidence="7 8" id="KW-0472">Membrane</keyword>
<dbReference type="GO" id="GO:0022857">
    <property type="term" value="F:transmembrane transporter activity"/>
    <property type="evidence" value="ECO:0007669"/>
    <property type="project" value="InterPro"/>
</dbReference>
<keyword evidence="5 8" id="KW-0812">Transmembrane</keyword>
<evidence type="ECO:0000313" key="10">
    <source>
        <dbReference type="EMBL" id="GBF58336.1"/>
    </source>
</evidence>
<comment type="subcellular location">
    <subcellularLocation>
        <location evidence="2">Membrane</location>
        <topology evidence="2">Multi-pass membrane protein</topology>
    </subcellularLocation>
</comment>
<feature type="transmembrane region" description="Helical" evidence="8">
    <location>
        <begin position="324"/>
        <end position="346"/>
    </location>
</feature>
<evidence type="ECO:0000256" key="1">
    <source>
        <dbReference type="ARBA" id="ARBA00003279"/>
    </source>
</evidence>
<reference evidence="10 11" key="1">
    <citation type="journal article" date="2018" name="Genome Announc.">
        <title>Draft Genome Sequence of "Candidatus Phycosocius bacilliformis," an Alphaproteobacterial Ectosymbiont of the Hydrocarbon-Producing Green Alga Botryococcus braunii.</title>
        <authorList>
            <person name="Tanabe Y."/>
            <person name="Yamaguchi H."/>
            <person name="Watanabe M.M."/>
        </authorList>
    </citation>
    <scope>NUCLEOTIDE SEQUENCE [LARGE SCALE GENOMIC DNA]</scope>
    <source>
        <strain evidence="10 11">BOTRYCO-2</strain>
    </source>
</reference>
<dbReference type="InterPro" id="IPR036259">
    <property type="entry name" value="MFS_trans_sf"/>
</dbReference>
<protein>
    <submittedName>
        <fullName evidence="10">Tetracycline resistance protein, class C</fullName>
    </submittedName>
</protein>
<feature type="transmembrane region" description="Helical" evidence="8">
    <location>
        <begin position="392"/>
        <end position="413"/>
    </location>
</feature>
<dbReference type="InterPro" id="IPR020846">
    <property type="entry name" value="MFS_dom"/>
</dbReference>
<dbReference type="RefSeq" id="WP_192576283.1">
    <property type="nucleotide sequence ID" value="NZ_BFBR01000006.1"/>
</dbReference>
<evidence type="ECO:0000256" key="6">
    <source>
        <dbReference type="ARBA" id="ARBA00022989"/>
    </source>
</evidence>
<evidence type="ECO:0000256" key="5">
    <source>
        <dbReference type="ARBA" id="ARBA00022692"/>
    </source>
</evidence>
<feature type="domain" description="Major facilitator superfamily (MFS) profile" evidence="9">
    <location>
        <begin position="25"/>
        <end position="420"/>
    </location>
</feature>
<feature type="transmembrane region" description="Helical" evidence="8">
    <location>
        <begin position="154"/>
        <end position="176"/>
    </location>
</feature>
<dbReference type="PROSITE" id="PS00216">
    <property type="entry name" value="SUGAR_TRANSPORT_1"/>
    <property type="match status" value="1"/>
</dbReference>
<sequence>MRQVSQAFFEDDSVNSSHPASTKSGFVFVFVTITLDMLALGLIVPVLPNLLKQMTGGDVGEAAHMIGIFGLFWAFMQFVSMPIMGGLSDQIGRKPILLISNFGQAAANLITAFAPSFWALLLARTLSGAVSAVGSTANAYVADTEPPESRAQKFGMLGAAFGLGFILGPAIGGFLGKINLHLPFFVAAGLCTFNGFFGLILLKESLKPEHRRPFDLVRANPIGSIHFLWTNPRILTLAIIRGLCDFAQVVYPTTFVLYGFYRYGWGPDVAGLTLGLVGLSSAIVQGGLVGPIIRKLGEVSTLVLGLILGALGYGLYAWAPNQYVLWMCVPIASLAGIYGAAIQSLLTRQIGPDEQGRLQGAIGAVQAGTSMVGPIVFTAIFAWSIAADRATTLPGLALGLSCICLIIATLIALTSARQFRADQALAQS</sequence>
<dbReference type="InterPro" id="IPR011701">
    <property type="entry name" value="MFS"/>
</dbReference>
<feature type="transmembrane region" description="Helical" evidence="8">
    <location>
        <begin position="62"/>
        <end position="84"/>
    </location>
</feature>
<comment type="function">
    <text evidence="1">Resistance to tetracycline by an active tetracycline efflux. This is an energy-dependent process that decreases the accumulation of the antibiotic in whole cells. This protein functions as a metal-tetracycline/H(+) antiporter.</text>
</comment>
<name>A0A2P2EB89_9PROT</name>
<organism evidence="10 11">
    <name type="scientific">Candidatus Phycosocius bacilliformis</name>
    <dbReference type="NCBI Taxonomy" id="1445552"/>
    <lineage>
        <taxon>Bacteria</taxon>
        <taxon>Pseudomonadati</taxon>
        <taxon>Pseudomonadota</taxon>
        <taxon>Alphaproteobacteria</taxon>
        <taxon>Caulobacterales</taxon>
        <taxon>Caulobacterales incertae sedis</taxon>
        <taxon>Candidatus Phycosocius</taxon>
    </lineage>
</organism>
<dbReference type="GO" id="GO:0016020">
    <property type="term" value="C:membrane"/>
    <property type="evidence" value="ECO:0007669"/>
    <property type="project" value="UniProtKB-SubCell"/>
</dbReference>
<evidence type="ECO:0000256" key="2">
    <source>
        <dbReference type="ARBA" id="ARBA00004141"/>
    </source>
</evidence>
<dbReference type="PANTHER" id="PTHR23504">
    <property type="entry name" value="MAJOR FACILITATOR SUPERFAMILY DOMAIN-CONTAINING PROTEIN 10"/>
    <property type="match status" value="1"/>
</dbReference>